<feature type="transmembrane region" description="Helical" evidence="1">
    <location>
        <begin position="651"/>
        <end position="669"/>
    </location>
</feature>
<dbReference type="Pfam" id="PF01663">
    <property type="entry name" value="Phosphodiest"/>
    <property type="match status" value="1"/>
</dbReference>
<feature type="transmembrane region" description="Helical" evidence="1">
    <location>
        <begin position="544"/>
        <end position="566"/>
    </location>
</feature>
<dbReference type="InterPro" id="IPR017850">
    <property type="entry name" value="Alkaline_phosphatase_core_sf"/>
</dbReference>
<keyword evidence="4" id="KW-1185">Reference proteome</keyword>
<dbReference type="SUPFAM" id="SSF53649">
    <property type="entry name" value="Alkaline phosphatase-like"/>
    <property type="match status" value="1"/>
</dbReference>
<keyword evidence="1" id="KW-1133">Transmembrane helix</keyword>
<dbReference type="Pfam" id="PF19316">
    <property type="entry name" value="PIGO_PIGG"/>
    <property type="match status" value="1"/>
</dbReference>
<evidence type="ECO:0000313" key="3">
    <source>
        <dbReference type="EMBL" id="OXA56668.1"/>
    </source>
</evidence>
<keyword evidence="3" id="KW-0808">Transferase</keyword>
<accession>A0A226EHD8</accession>
<feature type="transmembrane region" description="Helical" evidence="1">
    <location>
        <begin position="789"/>
        <end position="811"/>
    </location>
</feature>
<dbReference type="OrthoDB" id="272139at2759"/>
<dbReference type="InterPro" id="IPR039527">
    <property type="entry name" value="PIGG/GPI7"/>
</dbReference>
<reference evidence="3 4" key="1">
    <citation type="submission" date="2015-12" db="EMBL/GenBank/DDBJ databases">
        <title>The genome of Folsomia candida.</title>
        <authorList>
            <person name="Faddeeva A."/>
            <person name="Derks M.F."/>
            <person name="Anvar Y."/>
            <person name="Smit S."/>
            <person name="Van Straalen N."/>
            <person name="Roelofs D."/>
        </authorList>
    </citation>
    <scope>NUCLEOTIDE SEQUENCE [LARGE SCALE GENOMIC DNA]</scope>
    <source>
        <strain evidence="3 4">VU population</strain>
        <tissue evidence="3">Whole body</tissue>
    </source>
</reference>
<feature type="transmembrane region" description="Helical" evidence="1">
    <location>
        <begin position="488"/>
        <end position="506"/>
    </location>
</feature>
<feature type="transmembrane region" description="Helical" evidence="1">
    <location>
        <begin position="607"/>
        <end position="626"/>
    </location>
</feature>
<dbReference type="Gene3D" id="3.40.720.10">
    <property type="entry name" value="Alkaline Phosphatase, subunit A"/>
    <property type="match status" value="1"/>
</dbReference>
<keyword evidence="1" id="KW-0812">Transmembrane</keyword>
<dbReference type="Proteomes" id="UP000198287">
    <property type="component" value="Unassembled WGS sequence"/>
</dbReference>
<dbReference type="EMBL" id="LNIX01000003">
    <property type="protein sequence ID" value="OXA56668.1"/>
    <property type="molecule type" value="Genomic_DNA"/>
</dbReference>
<keyword evidence="1" id="KW-0472">Membrane</keyword>
<sequence>MSLTIVRYKIALCFVALGQVVGLSLLFLGIVGNLELNLHQEQQDNINGDDTSKHKIDYKQVIDPETMPNQVVLIIVDALRVDMMTPTNFPFLLTSLKNHKKTGVLLYNVTVDSPTVTLPRVKTMMTGKAPTYLDILKNLQTSDNSLSSNLLTQDNIIKLLRENRNDLGICFFGDETWLRLFPADQDGTSKFFQQSEGVTSFFVKDFHEVDNNVTRNLNNIQDCKFLILHYLGLDHIGHVYGPTERPDLIKSKLKEMDKVIQKIYNRISKLKGHSNKSVIIVTGDHGMANVGGHGGSSYEEITTPLAAVITSISHMKNLKPIVSSINQVDIAPTLAALWRLRMPEESQGKLILEIVESFQSSQTLAHTYEDNCKHLMKMLGEARIAATYRLWFNEISKLEKPLSIKKYIELENELAVALRSLRQEQGTISGHYVLIGVVLLIIVEGVAFFLTARMLSVVWNGANYAVILSILPPLLIYFSSSFIEEEHYIRYFIFSCVMLNLYWYNVTDYMSAWKLLKVLFYHRILTTFNQTGDKWSHIPDINDIIIWENLTWLSALIGTILVWRFLVYSGRDTKLCAISLGLTWWCKIVNKSEFLSKLWPFSFFGEVGIQQITFLMILFHSIITLWRRSARESIFTGILLVVLHLQRQQNILVVGLLLTGLLELISFFHHHQMLKLESQTNLSKVANNVPLSTQVAFVWFAHNSFFYQGNSNGLATIDVSAGYIGLGSFASNVLIAIFIFLNTYGNPFLVYLHFASIRSDTKATTSNNSTYHVLSNKKPRYRNKISNPLPVISLLSNGVECIIYSVTLLMFSNHLFICNK</sequence>
<feature type="domain" description="GPI ethanolamine phosphate transferase 2 C-terminal" evidence="2">
    <location>
        <begin position="434"/>
        <end position="565"/>
    </location>
</feature>
<feature type="transmembrane region" description="Helical" evidence="1">
    <location>
        <begin position="12"/>
        <end position="32"/>
    </location>
</feature>
<organism evidence="3 4">
    <name type="scientific">Folsomia candida</name>
    <name type="common">Springtail</name>
    <dbReference type="NCBI Taxonomy" id="158441"/>
    <lineage>
        <taxon>Eukaryota</taxon>
        <taxon>Metazoa</taxon>
        <taxon>Ecdysozoa</taxon>
        <taxon>Arthropoda</taxon>
        <taxon>Hexapoda</taxon>
        <taxon>Collembola</taxon>
        <taxon>Entomobryomorpha</taxon>
        <taxon>Isotomoidea</taxon>
        <taxon>Isotomidae</taxon>
        <taxon>Proisotominae</taxon>
        <taxon>Folsomia</taxon>
    </lineage>
</organism>
<dbReference type="PANTHER" id="PTHR23072:SF0">
    <property type="entry name" value="GPI ETHANOLAMINE PHOSPHATE TRANSFERASE 2"/>
    <property type="match status" value="1"/>
</dbReference>
<proteinExistence type="predicted"/>
<dbReference type="PANTHER" id="PTHR23072">
    <property type="entry name" value="PHOSPHATIDYLINOSITOL GLYCAN-RELATED"/>
    <property type="match status" value="1"/>
</dbReference>
<protein>
    <submittedName>
        <fullName evidence="3">GPI ethanolamine phosphate transferase 2</fullName>
    </submittedName>
</protein>
<feature type="transmembrane region" description="Helical" evidence="1">
    <location>
        <begin position="462"/>
        <end position="482"/>
    </location>
</feature>
<evidence type="ECO:0000313" key="4">
    <source>
        <dbReference type="Proteomes" id="UP000198287"/>
    </source>
</evidence>
<evidence type="ECO:0000256" key="1">
    <source>
        <dbReference type="SAM" id="Phobius"/>
    </source>
</evidence>
<dbReference type="STRING" id="158441.A0A226EHD8"/>
<gene>
    <name evidence="3" type="ORF">Fcan01_07493</name>
</gene>
<comment type="caution">
    <text evidence="3">The sequence shown here is derived from an EMBL/GenBank/DDBJ whole genome shotgun (WGS) entry which is preliminary data.</text>
</comment>
<dbReference type="InterPro" id="IPR045687">
    <property type="entry name" value="PIGG/GPI7_C"/>
</dbReference>
<name>A0A226EHD8_FOLCA</name>
<dbReference type="GO" id="GO:0006506">
    <property type="term" value="P:GPI anchor biosynthetic process"/>
    <property type="evidence" value="ECO:0007669"/>
    <property type="project" value="InterPro"/>
</dbReference>
<feature type="transmembrane region" description="Helical" evidence="1">
    <location>
        <begin position="430"/>
        <end position="450"/>
    </location>
</feature>
<dbReference type="GO" id="GO:0005789">
    <property type="term" value="C:endoplasmic reticulum membrane"/>
    <property type="evidence" value="ECO:0007669"/>
    <property type="project" value="TreeGrafter"/>
</dbReference>
<evidence type="ECO:0000259" key="2">
    <source>
        <dbReference type="Pfam" id="PF19316"/>
    </source>
</evidence>
<dbReference type="AlphaFoldDB" id="A0A226EHD8"/>
<dbReference type="InterPro" id="IPR002591">
    <property type="entry name" value="Phosphodiest/P_Trfase"/>
</dbReference>
<dbReference type="GO" id="GO:0051267">
    <property type="term" value="F:CP2 mannose-ethanolamine phosphotransferase activity"/>
    <property type="evidence" value="ECO:0007669"/>
    <property type="project" value="TreeGrafter"/>
</dbReference>